<protein>
    <submittedName>
        <fullName evidence="4">Uncharacterized protein</fullName>
    </submittedName>
</protein>
<evidence type="ECO:0000313" key="4">
    <source>
        <dbReference type="EMBL" id="VDH91509.1"/>
    </source>
</evidence>
<sequence>MERSKYSTIIALDFGTTYSGYAYLSKSKFTRNPLKIHVNQAWKSGYRQFLTLKTPTCVLLDIKKEFKCFGYDAENEYGDKCMDDIYNDYYFFRGFNIKKNTTSDLMLKDVTGKTLPASHVFTMFIKAFVYHITEESDKKDASFKKDETRWVIIVSVELTDTSKQTLRSCAEQAGIPLGQLILVTEAEATFAYCQRFMHRNNNQHTQEGTDYMVFDIGGSVADITVIKKVTDGIIEKYRRTGNDCGGTAINMKFLDLLNSIFGKSVMQSLKKEAPDAYLAFIRECEQIKRKVKGSQDKIEMRVPYACLNNICLKIRDESFLNVISTSKYSNDIILMGDSLRIEADIVHTLFKTTINKIIALMEDIFTEHKDSFNVEAIVMIGGLSECMLVQEAVRQRFFRKNVIVPKDACLAIVKVAILCGSQSCQ</sequence>
<dbReference type="PANTHER" id="PTHR14187">
    <property type="entry name" value="ALPHA KINASE/ELONGATION FACTOR 2 KINASE"/>
    <property type="match status" value="1"/>
</dbReference>
<reference evidence="4" key="1">
    <citation type="submission" date="2018-11" db="EMBL/GenBank/DDBJ databases">
        <authorList>
            <person name="Alioto T."/>
            <person name="Alioto T."/>
        </authorList>
    </citation>
    <scope>NUCLEOTIDE SEQUENCE</scope>
</reference>
<dbReference type="GO" id="GO:0005524">
    <property type="term" value="F:ATP binding"/>
    <property type="evidence" value="ECO:0007669"/>
    <property type="project" value="UniProtKB-KW"/>
</dbReference>
<dbReference type="Gene3D" id="3.30.420.40">
    <property type="match status" value="2"/>
</dbReference>
<keyword evidence="5" id="KW-1185">Reference proteome</keyword>
<gene>
    <name evidence="4" type="ORF">MGAL_10B064472</name>
</gene>
<keyword evidence="3" id="KW-0067">ATP-binding</keyword>
<dbReference type="EMBL" id="UYJE01000238">
    <property type="protein sequence ID" value="VDH91509.1"/>
    <property type="molecule type" value="Genomic_DNA"/>
</dbReference>
<comment type="similarity">
    <text evidence="1">Belongs to the heat shock protein 70 family.</text>
</comment>
<dbReference type="SUPFAM" id="SSF53067">
    <property type="entry name" value="Actin-like ATPase domain"/>
    <property type="match status" value="2"/>
</dbReference>
<comment type="caution">
    <text evidence="4">The sequence shown here is derived from an EMBL/GenBank/DDBJ whole genome shotgun (WGS) entry which is preliminary data.</text>
</comment>
<evidence type="ECO:0000313" key="5">
    <source>
        <dbReference type="Proteomes" id="UP000596742"/>
    </source>
</evidence>
<dbReference type="AlphaFoldDB" id="A0A8B6BK77"/>
<dbReference type="Gene3D" id="3.90.640.10">
    <property type="entry name" value="Actin, Chain A, domain 4"/>
    <property type="match status" value="1"/>
</dbReference>
<evidence type="ECO:0000256" key="1">
    <source>
        <dbReference type="ARBA" id="ARBA00007381"/>
    </source>
</evidence>
<dbReference type="InterPro" id="IPR043129">
    <property type="entry name" value="ATPase_NBD"/>
</dbReference>
<dbReference type="InterPro" id="IPR013126">
    <property type="entry name" value="Hsp_70_fam"/>
</dbReference>
<dbReference type="OrthoDB" id="2963168at2759"/>
<dbReference type="Proteomes" id="UP000596742">
    <property type="component" value="Unassembled WGS sequence"/>
</dbReference>
<keyword evidence="2" id="KW-0547">Nucleotide-binding</keyword>
<dbReference type="GO" id="GO:0140662">
    <property type="term" value="F:ATP-dependent protein folding chaperone"/>
    <property type="evidence" value="ECO:0007669"/>
    <property type="project" value="InterPro"/>
</dbReference>
<dbReference type="Pfam" id="PF00012">
    <property type="entry name" value="HSP70"/>
    <property type="match status" value="1"/>
</dbReference>
<name>A0A8B6BK77_MYTGA</name>
<evidence type="ECO:0000256" key="3">
    <source>
        <dbReference type="ARBA" id="ARBA00022840"/>
    </source>
</evidence>
<dbReference type="PANTHER" id="PTHR14187:SF5">
    <property type="entry name" value="HEAT SHOCK 70 KDA PROTEIN 12A"/>
    <property type="match status" value="1"/>
</dbReference>
<evidence type="ECO:0000256" key="2">
    <source>
        <dbReference type="ARBA" id="ARBA00022741"/>
    </source>
</evidence>
<dbReference type="CDD" id="cd10229">
    <property type="entry name" value="ASKHA_NBD_HSP70_HSPA12"/>
    <property type="match status" value="1"/>
</dbReference>
<accession>A0A8B6BK77</accession>
<organism evidence="4 5">
    <name type="scientific">Mytilus galloprovincialis</name>
    <name type="common">Mediterranean mussel</name>
    <dbReference type="NCBI Taxonomy" id="29158"/>
    <lineage>
        <taxon>Eukaryota</taxon>
        <taxon>Metazoa</taxon>
        <taxon>Spiralia</taxon>
        <taxon>Lophotrochozoa</taxon>
        <taxon>Mollusca</taxon>
        <taxon>Bivalvia</taxon>
        <taxon>Autobranchia</taxon>
        <taxon>Pteriomorphia</taxon>
        <taxon>Mytilida</taxon>
        <taxon>Mytiloidea</taxon>
        <taxon>Mytilidae</taxon>
        <taxon>Mytilinae</taxon>
        <taxon>Mytilus</taxon>
    </lineage>
</organism>
<proteinExistence type="inferred from homology"/>